<evidence type="ECO:0000313" key="9">
    <source>
        <dbReference type="EMBL" id="MFD2094138.1"/>
    </source>
</evidence>
<organism evidence="9 10">
    <name type="scientific">Blastococcus deserti</name>
    <dbReference type="NCBI Taxonomy" id="2259033"/>
    <lineage>
        <taxon>Bacteria</taxon>
        <taxon>Bacillati</taxon>
        <taxon>Actinomycetota</taxon>
        <taxon>Actinomycetes</taxon>
        <taxon>Geodermatophilales</taxon>
        <taxon>Geodermatophilaceae</taxon>
        <taxon>Blastococcus</taxon>
    </lineage>
</organism>
<dbReference type="PROSITE" id="PS00629">
    <property type="entry name" value="IMP_1"/>
    <property type="match status" value="1"/>
</dbReference>
<comment type="similarity">
    <text evidence="3 7">Belongs to the inositol monophosphatase superfamily.</text>
</comment>
<dbReference type="CDD" id="cd01639">
    <property type="entry name" value="IMPase"/>
    <property type="match status" value="1"/>
</dbReference>
<dbReference type="InterPro" id="IPR033942">
    <property type="entry name" value="IMPase"/>
</dbReference>
<evidence type="ECO:0000256" key="8">
    <source>
        <dbReference type="SAM" id="MobiDB-lite"/>
    </source>
</evidence>
<dbReference type="InterPro" id="IPR020550">
    <property type="entry name" value="Inositol_monophosphatase_CS"/>
</dbReference>
<proteinExistence type="inferred from homology"/>
<dbReference type="Pfam" id="PF00459">
    <property type="entry name" value="Inositol_P"/>
    <property type="match status" value="1"/>
</dbReference>
<evidence type="ECO:0000256" key="4">
    <source>
        <dbReference type="ARBA" id="ARBA00022723"/>
    </source>
</evidence>
<comment type="cofactor">
    <cofactor evidence="2 7">
        <name>Mg(2+)</name>
        <dbReference type="ChEBI" id="CHEBI:18420"/>
    </cofactor>
</comment>
<evidence type="ECO:0000256" key="7">
    <source>
        <dbReference type="RuleBase" id="RU364068"/>
    </source>
</evidence>
<evidence type="ECO:0000256" key="6">
    <source>
        <dbReference type="ARBA" id="ARBA00022842"/>
    </source>
</evidence>
<comment type="catalytic activity">
    <reaction evidence="1 7">
        <text>a myo-inositol phosphate + H2O = myo-inositol + phosphate</text>
        <dbReference type="Rhea" id="RHEA:24056"/>
        <dbReference type="ChEBI" id="CHEBI:15377"/>
        <dbReference type="ChEBI" id="CHEBI:17268"/>
        <dbReference type="ChEBI" id="CHEBI:43474"/>
        <dbReference type="ChEBI" id="CHEBI:84139"/>
        <dbReference type="EC" id="3.1.3.25"/>
    </reaction>
</comment>
<gene>
    <name evidence="9" type="ORF">ACFSHS_21435</name>
</gene>
<evidence type="ECO:0000313" key="10">
    <source>
        <dbReference type="Proteomes" id="UP001597402"/>
    </source>
</evidence>
<dbReference type="EC" id="3.1.3.25" evidence="7"/>
<evidence type="ECO:0000256" key="5">
    <source>
        <dbReference type="ARBA" id="ARBA00022801"/>
    </source>
</evidence>
<keyword evidence="4 7" id="KW-0479">Metal-binding</keyword>
<sequence length="294" mass="29885">MTTSPGTVPADPAALLSLAVDVAREAAALVARGRATAAASVDVKSSPIDVVTAVDRASEELVVARLLAARPDDGLLGEEGAARDGTSGVRWVVDPIDGTVNFLYDLPAYAVSIAAEVDGGIRAGVVLNAATGELFTATAGGGAHLSSPARPEPVGLSGSSPVSLEQTLVGTGFGYRVEQRRAQGAVVARLLPRVRDIRRFGSAALDLCAVAAGRIDAYYELDLNPWDHAAGALVAAEAGAVLSGLGGRPFADPMAVAAAPSIAGPFLELLEELMTDPPAPHRSPVRGGTLQEGR</sequence>
<reference evidence="10" key="1">
    <citation type="journal article" date="2019" name="Int. J. Syst. Evol. Microbiol.">
        <title>The Global Catalogue of Microorganisms (GCM) 10K type strain sequencing project: providing services to taxonomists for standard genome sequencing and annotation.</title>
        <authorList>
            <consortium name="The Broad Institute Genomics Platform"/>
            <consortium name="The Broad Institute Genome Sequencing Center for Infectious Disease"/>
            <person name="Wu L."/>
            <person name="Ma J."/>
        </authorList>
    </citation>
    <scope>NUCLEOTIDE SEQUENCE [LARGE SCALE GENOMIC DNA]</scope>
    <source>
        <strain evidence="10">JCM 3338</strain>
    </source>
</reference>
<dbReference type="PRINTS" id="PR00377">
    <property type="entry name" value="IMPHPHTASES"/>
</dbReference>
<dbReference type="InterPro" id="IPR000760">
    <property type="entry name" value="Inositol_monophosphatase-like"/>
</dbReference>
<comment type="caution">
    <text evidence="9">The sequence shown here is derived from an EMBL/GenBank/DDBJ whole genome shotgun (WGS) entry which is preliminary data.</text>
</comment>
<evidence type="ECO:0000256" key="3">
    <source>
        <dbReference type="ARBA" id="ARBA00009759"/>
    </source>
</evidence>
<dbReference type="Gene3D" id="3.30.540.10">
    <property type="entry name" value="Fructose-1,6-Bisphosphatase, subunit A, domain 1"/>
    <property type="match status" value="1"/>
</dbReference>
<dbReference type="InterPro" id="IPR020583">
    <property type="entry name" value="Inositol_monoP_metal-BS"/>
</dbReference>
<evidence type="ECO:0000256" key="1">
    <source>
        <dbReference type="ARBA" id="ARBA00001033"/>
    </source>
</evidence>
<protein>
    <recommendedName>
        <fullName evidence="7">Inositol-1-monophosphatase</fullName>
        <ecNumber evidence="7">3.1.3.25</ecNumber>
    </recommendedName>
</protein>
<keyword evidence="10" id="KW-1185">Reference proteome</keyword>
<keyword evidence="5 7" id="KW-0378">Hydrolase</keyword>
<dbReference type="Gene3D" id="3.40.190.80">
    <property type="match status" value="1"/>
</dbReference>
<dbReference type="GO" id="GO:0016787">
    <property type="term" value="F:hydrolase activity"/>
    <property type="evidence" value="ECO:0007669"/>
    <property type="project" value="UniProtKB-KW"/>
</dbReference>
<dbReference type="PANTHER" id="PTHR20854:SF4">
    <property type="entry name" value="INOSITOL-1-MONOPHOSPHATASE-RELATED"/>
    <property type="match status" value="1"/>
</dbReference>
<dbReference type="Proteomes" id="UP001597402">
    <property type="component" value="Unassembled WGS sequence"/>
</dbReference>
<dbReference type="SUPFAM" id="SSF56655">
    <property type="entry name" value="Carbohydrate phosphatase"/>
    <property type="match status" value="1"/>
</dbReference>
<evidence type="ECO:0000256" key="2">
    <source>
        <dbReference type="ARBA" id="ARBA00001946"/>
    </source>
</evidence>
<dbReference type="PROSITE" id="PS00630">
    <property type="entry name" value="IMP_2"/>
    <property type="match status" value="1"/>
</dbReference>
<accession>A0ABW4XIN5</accession>
<feature type="region of interest" description="Disordered" evidence="8">
    <location>
        <begin position="142"/>
        <end position="161"/>
    </location>
</feature>
<dbReference type="RefSeq" id="WP_376880642.1">
    <property type="nucleotide sequence ID" value="NZ_JBHUHP010000030.1"/>
</dbReference>
<name>A0ABW4XIN5_9ACTN</name>
<dbReference type="EMBL" id="JBHUHP010000030">
    <property type="protein sequence ID" value="MFD2094138.1"/>
    <property type="molecule type" value="Genomic_DNA"/>
</dbReference>
<keyword evidence="6 7" id="KW-0460">Magnesium</keyword>
<dbReference type="PANTHER" id="PTHR20854">
    <property type="entry name" value="INOSITOL MONOPHOSPHATASE"/>
    <property type="match status" value="1"/>
</dbReference>